<keyword evidence="2" id="KW-1185">Reference proteome</keyword>
<reference evidence="1" key="2">
    <citation type="submission" date="2020-05" db="UniProtKB">
        <authorList>
            <consortium name="EnsemblMetazoa"/>
        </authorList>
    </citation>
    <scope>IDENTIFICATION</scope>
    <source>
        <strain evidence="1">IAEA</strain>
    </source>
</reference>
<protein>
    <submittedName>
        <fullName evidence="1">Uncharacterized protein</fullName>
    </submittedName>
</protein>
<dbReference type="AlphaFoldDB" id="A0A1B0C450"/>
<reference evidence="2" key="1">
    <citation type="submission" date="2015-01" db="EMBL/GenBank/DDBJ databases">
        <authorList>
            <person name="Aksoy S."/>
            <person name="Warren W."/>
            <person name="Wilson R.K."/>
        </authorList>
    </citation>
    <scope>NUCLEOTIDE SEQUENCE [LARGE SCALE GENOMIC DNA]</scope>
    <source>
        <strain evidence="2">IAEA</strain>
    </source>
</reference>
<dbReference type="VEuPathDB" id="VectorBase:GPPI042927"/>
<sequence>MPNTYSFTQHYKNINTLTTYTTNKKLILWASRLIDVSRLFGFLEDLKTVIGQLQDVSELEDSESSQNLRLTVILHLVSTMLMEFVAMHVKRPSSSGNTSSIVKVAMPFLYFKSMISDDAIGLPFLVQSFDLERNLCQQPEIQSHLTAISKPKIQTLLLPSLLDEYDDVVMLLHIREEMIGGGAGLIGCSIYLRSKLRNRIMKWMKNITAQIKYGSATLPCIDASTKIYHTIFLNSSAYRQYIYVISIIDVFNIDSNVIENSLHSISRPSLKNLTVGTGLPLKQHRSLQVSRACMTRGRKRNVKLGADSASSCQNV</sequence>
<dbReference type="EnsemblMetazoa" id="GPPI048615-RA">
    <property type="protein sequence ID" value="GPPI048615-PA"/>
    <property type="gene ID" value="GPPI048615"/>
</dbReference>
<proteinExistence type="predicted"/>
<dbReference type="EMBL" id="JXJN01021958">
    <property type="status" value="NOT_ANNOTATED_CDS"/>
    <property type="molecule type" value="Genomic_DNA"/>
</dbReference>
<organism evidence="1 2">
    <name type="scientific">Glossina palpalis gambiensis</name>
    <dbReference type="NCBI Taxonomy" id="67801"/>
    <lineage>
        <taxon>Eukaryota</taxon>
        <taxon>Metazoa</taxon>
        <taxon>Ecdysozoa</taxon>
        <taxon>Arthropoda</taxon>
        <taxon>Hexapoda</taxon>
        <taxon>Insecta</taxon>
        <taxon>Pterygota</taxon>
        <taxon>Neoptera</taxon>
        <taxon>Endopterygota</taxon>
        <taxon>Diptera</taxon>
        <taxon>Brachycera</taxon>
        <taxon>Muscomorpha</taxon>
        <taxon>Hippoboscoidea</taxon>
        <taxon>Glossinidae</taxon>
        <taxon>Glossina</taxon>
    </lineage>
</organism>
<dbReference type="VEuPathDB" id="VectorBase:GPPI048615"/>
<dbReference type="Proteomes" id="UP000092460">
    <property type="component" value="Unassembled WGS sequence"/>
</dbReference>
<dbReference type="EnsemblMetazoa" id="GPPI042927-RA">
    <property type="protein sequence ID" value="GPPI042927-PA"/>
    <property type="gene ID" value="GPPI042927"/>
</dbReference>
<accession>A0A1B0C450</accession>
<name>A0A1B0C450_9MUSC</name>
<evidence type="ECO:0000313" key="1">
    <source>
        <dbReference type="EnsemblMetazoa" id="GPPI042927-PA"/>
    </source>
</evidence>
<evidence type="ECO:0000313" key="2">
    <source>
        <dbReference type="Proteomes" id="UP000092460"/>
    </source>
</evidence>
<dbReference type="EMBL" id="JXJN01025272">
    <property type="status" value="NOT_ANNOTATED_CDS"/>
    <property type="molecule type" value="Genomic_DNA"/>
</dbReference>